<dbReference type="EMBL" id="ADNW02000010">
    <property type="protein sequence ID" value="EGD23991.1"/>
    <property type="molecule type" value="Genomic_DNA"/>
</dbReference>
<comment type="caution">
    <text evidence="1">The sequence shown here is derived from an EMBL/GenBank/DDBJ whole genome shotgun (WGS) entry which is preliminary data.</text>
</comment>
<proteinExistence type="predicted"/>
<organism evidence="1 2">
    <name type="scientific">Prescottella equi ATCC 33707</name>
    <dbReference type="NCBI Taxonomy" id="525370"/>
    <lineage>
        <taxon>Bacteria</taxon>
        <taxon>Bacillati</taxon>
        <taxon>Actinomycetota</taxon>
        <taxon>Actinomycetes</taxon>
        <taxon>Mycobacteriales</taxon>
        <taxon>Nocardiaceae</taxon>
        <taxon>Prescottella</taxon>
    </lineage>
</organism>
<keyword evidence="2" id="KW-1185">Reference proteome</keyword>
<reference evidence="1" key="1">
    <citation type="submission" date="2011-01" db="EMBL/GenBank/DDBJ databases">
        <authorList>
            <person name="Muzny D."/>
            <person name="Qin X."/>
            <person name="Buhay C."/>
            <person name="Dugan-Rocha S."/>
            <person name="Ding Y."/>
            <person name="Chen G."/>
            <person name="Hawes A."/>
            <person name="Holder M."/>
            <person name="Jhangiani S."/>
            <person name="Johnson A."/>
            <person name="Khan Z."/>
            <person name="Li Z."/>
            <person name="Liu W."/>
            <person name="Liu X."/>
            <person name="Perez L."/>
            <person name="Shen H."/>
            <person name="Wang Q."/>
            <person name="Watt J."/>
            <person name="Xi L."/>
            <person name="Xin Y."/>
            <person name="Zhou J."/>
            <person name="Deng J."/>
            <person name="Jiang H."/>
            <person name="Liu Y."/>
            <person name="Qu J."/>
            <person name="Song X.-Z."/>
            <person name="Zhang L."/>
            <person name="Villasana D."/>
            <person name="Johnson A."/>
            <person name="Liu J."/>
            <person name="Liyanage D."/>
            <person name="Lorensuhewa L."/>
            <person name="Robinson T."/>
            <person name="Song A."/>
            <person name="Song B.-B."/>
            <person name="Dinh H."/>
            <person name="Thornton R."/>
            <person name="Coyle M."/>
            <person name="Francisco L."/>
            <person name="Jackson L."/>
            <person name="Javaid M."/>
            <person name="Korchina V."/>
            <person name="Kovar C."/>
            <person name="Mata R."/>
            <person name="Mathew T."/>
            <person name="Ngo R."/>
            <person name="Nguyen L."/>
            <person name="Nguyen N."/>
            <person name="Okwuonu G."/>
            <person name="Ongeri F."/>
            <person name="Pham C."/>
            <person name="Simmons D."/>
            <person name="Wilczek-Boney K."/>
            <person name="Hale W."/>
            <person name="Jakkamsetti A."/>
            <person name="Pham P."/>
            <person name="Ruth R."/>
            <person name="San Lucas F."/>
            <person name="Warren J."/>
            <person name="Zhang J."/>
            <person name="Zhao Z."/>
            <person name="Zhou C."/>
            <person name="Zhu D."/>
            <person name="Lee S."/>
            <person name="Bess C."/>
            <person name="Blankenburg K."/>
            <person name="Forbes L."/>
            <person name="Fu Q."/>
            <person name="Gubbala S."/>
            <person name="Hirani K."/>
            <person name="Jayaseelan J.C."/>
            <person name="Lara F."/>
            <person name="Munidasa M."/>
            <person name="Palculict T."/>
            <person name="Patil S."/>
            <person name="Pu L.-L."/>
            <person name="Saada N."/>
            <person name="Tang L."/>
            <person name="Weissenberger G."/>
            <person name="Zhu Y."/>
            <person name="Hemphill L."/>
            <person name="Shang Y."/>
            <person name="Youmans B."/>
            <person name="Ayvaz T."/>
            <person name="Ross M."/>
            <person name="Santibanez J."/>
            <person name="Aqrawi P."/>
            <person name="Gross S."/>
            <person name="Joshi V."/>
            <person name="Fowler G."/>
            <person name="Nazareth L."/>
            <person name="Reid J."/>
            <person name="Worley K."/>
            <person name="Petrosino J."/>
            <person name="Highlander S."/>
            <person name="Gibbs R."/>
        </authorList>
    </citation>
    <scope>NUCLEOTIDE SEQUENCE [LARGE SCALE GENOMIC DNA]</scope>
    <source>
        <strain evidence="1">ATCC 33707</strain>
    </source>
</reference>
<gene>
    <name evidence="1" type="ORF">HMPREF0724_12199</name>
</gene>
<sequence length="52" mass="5609">MGSAVGYDWAIDLAYTSMANSNYCMVGHGEDRDRATKKRVGRMFATGAMTSG</sequence>
<dbReference type="AlphaFoldDB" id="E9T0P0"/>
<dbReference type="HOGENOM" id="CLU_3084178_0_0_11"/>
<evidence type="ECO:0000313" key="2">
    <source>
        <dbReference type="Proteomes" id="UP000004245"/>
    </source>
</evidence>
<dbReference type="Proteomes" id="UP000004245">
    <property type="component" value="Unassembled WGS sequence"/>
</dbReference>
<name>E9T0P0_RHOHA</name>
<evidence type="ECO:0000313" key="1">
    <source>
        <dbReference type="EMBL" id="EGD23991.1"/>
    </source>
</evidence>
<accession>E9T0P0</accession>
<protein>
    <submittedName>
        <fullName evidence="1">Uncharacterized protein</fullName>
    </submittedName>
</protein>